<evidence type="ECO:0000256" key="1">
    <source>
        <dbReference type="ARBA" id="ARBA00023015"/>
    </source>
</evidence>
<protein>
    <submittedName>
        <fullName evidence="6">TetR/AcrR family transcriptional regulator</fullName>
    </submittedName>
</protein>
<feature type="domain" description="HTH tetR-type" evidence="5">
    <location>
        <begin position="11"/>
        <end position="71"/>
    </location>
</feature>
<evidence type="ECO:0000256" key="3">
    <source>
        <dbReference type="ARBA" id="ARBA00023163"/>
    </source>
</evidence>
<evidence type="ECO:0000256" key="4">
    <source>
        <dbReference type="PROSITE-ProRule" id="PRU00335"/>
    </source>
</evidence>
<keyword evidence="1" id="KW-0805">Transcription regulation</keyword>
<proteinExistence type="predicted"/>
<dbReference type="Gene3D" id="1.10.10.60">
    <property type="entry name" value="Homeodomain-like"/>
    <property type="match status" value="1"/>
</dbReference>
<keyword evidence="3" id="KW-0804">Transcription</keyword>
<accession>A0ABV6A1Z3</accession>
<name>A0ABV6A1Z3_9PSEU</name>
<dbReference type="InterPro" id="IPR001647">
    <property type="entry name" value="HTH_TetR"/>
</dbReference>
<evidence type="ECO:0000313" key="6">
    <source>
        <dbReference type="EMBL" id="MFB9907175.1"/>
    </source>
</evidence>
<reference evidence="6 7" key="1">
    <citation type="submission" date="2024-09" db="EMBL/GenBank/DDBJ databases">
        <authorList>
            <person name="Sun Q."/>
            <person name="Mori K."/>
        </authorList>
    </citation>
    <scope>NUCLEOTIDE SEQUENCE [LARGE SCALE GENOMIC DNA]</scope>
    <source>
        <strain evidence="6 7">TBRC 7907</strain>
    </source>
</reference>
<evidence type="ECO:0000259" key="5">
    <source>
        <dbReference type="PROSITE" id="PS50977"/>
    </source>
</evidence>
<comment type="caution">
    <text evidence="6">The sequence shown here is derived from an EMBL/GenBank/DDBJ whole genome shotgun (WGS) entry which is preliminary data.</text>
</comment>
<feature type="DNA-binding region" description="H-T-H motif" evidence="4">
    <location>
        <begin position="34"/>
        <end position="53"/>
    </location>
</feature>
<dbReference type="Pfam" id="PF00440">
    <property type="entry name" value="TetR_N"/>
    <property type="match status" value="1"/>
</dbReference>
<dbReference type="PANTHER" id="PTHR47506:SF1">
    <property type="entry name" value="HTH-TYPE TRANSCRIPTIONAL REGULATOR YJDC"/>
    <property type="match status" value="1"/>
</dbReference>
<dbReference type="EMBL" id="JBHLZU010000020">
    <property type="protein sequence ID" value="MFB9907175.1"/>
    <property type="molecule type" value="Genomic_DNA"/>
</dbReference>
<dbReference type="Gene3D" id="1.10.357.10">
    <property type="entry name" value="Tetracycline Repressor, domain 2"/>
    <property type="match status" value="1"/>
</dbReference>
<gene>
    <name evidence="6" type="ORF">ACFFQA_24835</name>
</gene>
<evidence type="ECO:0000256" key="2">
    <source>
        <dbReference type="ARBA" id="ARBA00023125"/>
    </source>
</evidence>
<sequence length="215" mass="24512">MPTPFSADDRTRITEVLLRTGEKLFTTQGLRKTSLDDLVKPASIAKSSFYAFFESKEALYLELMLRQAPQVQRQLLDEVLKKAPDLRTAIKDFLRATIRVLDDNPLYRRLVTHPEELQAVSRRIDPERAAEIREQVTLPLGEFLRRAQRSSKLIDIGPEAVIGLMRVVLLLPLHRDEFTDDVYPVVLDQLIEFVANGLTTAPVRALVTEMSPIYV</sequence>
<dbReference type="SUPFAM" id="SSF46689">
    <property type="entry name" value="Homeodomain-like"/>
    <property type="match status" value="1"/>
</dbReference>
<evidence type="ECO:0000313" key="7">
    <source>
        <dbReference type="Proteomes" id="UP001589693"/>
    </source>
</evidence>
<dbReference type="PROSITE" id="PS50977">
    <property type="entry name" value="HTH_TETR_2"/>
    <property type="match status" value="1"/>
</dbReference>
<dbReference type="PANTHER" id="PTHR47506">
    <property type="entry name" value="TRANSCRIPTIONAL REGULATORY PROTEIN"/>
    <property type="match status" value="1"/>
</dbReference>
<keyword evidence="2 4" id="KW-0238">DNA-binding</keyword>
<dbReference type="RefSeq" id="WP_377856843.1">
    <property type="nucleotide sequence ID" value="NZ_JBHLZU010000020.1"/>
</dbReference>
<keyword evidence="7" id="KW-1185">Reference proteome</keyword>
<dbReference type="Proteomes" id="UP001589693">
    <property type="component" value="Unassembled WGS sequence"/>
</dbReference>
<dbReference type="PRINTS" id="PR00455">
    <property type="entry name" value="HTHTETR"/>
</dbReference>
<dbReference type="InterPro" id="IPR009057">
    <property type="entry name" value="Homeodomain-like_sf"/>
</dbReference>
<organism evidence="6 7">
    <name type="scientific">Allokutzneria oryzae</name>
    <dbReference type="NCBI Taxonomy" id="1378989"/>
    <lineage>
        <taxon>Bacteria</taxon>
        <taxon>Bacillati</taxon>
        <taxon>Actinomycetota</taxon>
        <taxon>Actinomycetes</taxon>
        <taxon>Pseudonocardiales</taxon>
        <taxon>Pseudonocardiaceae</taxon>
        <taxon>Allokutzneria</taxon>
    </lineage>
</organism>